<evidence type="ECO:0000313" key="3">
    <source>
        <dbReference type="Proteomes" id="UP000199729"/>
    </source>
</evidence>
<proteinExistence type="predicted"/>
<name>A0A221KE46_VITFI</name>
<reference evidence="2 3" key="1">
    <citation type="submission" date="2017-07" db="EMBL/GenBank/DDBJ databases">
        <title>Complete Genome Sequence of the cosmetic ferment Vitreoscilla filiformis (ATCC15551).</title>
        <authorList>
            <person name="Contreras S."/>
            <person name="Sagory-Zalkind P."/>
            <person name="Blanquart H."/>
            <person name="Iltis A."/>
            <person name="Morand S.C."/>
        </authorList>
    </citation>
    <scope>NUCLEOTIDE SEQUENCE [LARGE SCALE GENOMIC DNA]</scope>
    <source>
        <strain evidence="2 3">ATCC 15551</strain>
    </source>
</reference>
<evidence type="ECO:0000313" key="2">
    <source>
        <dbReference type="EMBL" id="ASM77276.1"/>
    </source>
</evidence>
<keyword evidence="3" id="KW-1185">Reference proteome</keyword>
<protein>
    <submittedName>
        <fullName evidence="2">Uncharacterized protein</fullName>
    </submittedName>
</protein>
<evidence type="ECO:0000256" key="1">
    <source>
        <dbReference type="SAM" id="Phobius"/>
    </source>
</evidence>
<dbReference type="Proteomes" id="UP000199729">
    <property type="component" value="Chromosome"/>
</dbReference>
<dbReference type="EMBL" id="CP022423">
    <property type="protein sequence ID" value="ASM77276.1"/>
    <property type="molecule type" value="Genomic_DNA"/>
</dbReference>
<feature type="transmembrane region" description="Helical" evidence="1">
    <location>
        <begin position="16"/>
        <end position="37"/>
    </location>
</feature>
<keyword evidence="1" id="KW-0812">Transmembrane</keyword>
<dbReference type="KEGG" id="vff:VITFI_CDS1498"/>
<organism evidence="2 3">
    <name type="scientific">Vitreoscilla filiformis</name>
    <dbReference type="NCBI Taxonomy" id="63"/>
    <lineage>
        <taxon>Bacteria</taxon>
        <taxon>Pseudomonadati</taxon>
        <taxon>Pseudomonadota</taxon>
        <taxon>Betaproteobacteria</taxon>
        <taxon>Neisseriales</taxon>
        <taxon>Neisseriaceae</taxon>
        <taxon>Vitreoscilla</taxon>
    </lineage>
</organism>
<keyword evidence="1" id="KW-0472">Membrane</keyword>
<accession>A0A221KE46</accession>
<sequence>MEGEIEGGVHGGHPQFNAVALCVGVASWCGVCIHRLYELLLLQ</sequence>
<keyword evidence="1" id="KW-1133">Transmembrane helix</keyword>
<gene>
    <name evidence="2" type="ORF">VITFI_CDS1498</name>
</gene>
<dbReference type="AlphaFoldDB" id="A0A221KE46"/>